<protein>
    <recommendedName>
        <fullName evidence="1">NAD(P)-binding domain-containing protein</fullName>
    </recommendedName>
</protein>
<proteinExistence type="predicted"/>
<sequence>MILITSVDQWLGHSVASHMMHQPHIRKQLRLTYQDKSMCYNFERQGAQMVEIDYNNENSLANAVRGVQHIVLAIGFEDQRVGFCKKLIQRANKSGVKSIIVVSHMGAISSSHQTLKEFSEIEEEMFETDMDYVILRPDWINQNFHLWSSYIERYKALPMSISADVNLCPIDLEDVCQIVDNLVLDNGEIRSQLDAEHVGQVYTLTGPKHVSGKDLVNLLAKTTGYDKLLYQQVRRMDMSYYLNEIGRDIWFDARVKRERTQIYNDELANYNYKSRVFAAPNGTQVQTYLDYLDYIQTNQGSTYSPHAEMLAKRPCKTVEQFFRDHANDFKPRV</sequence>
<evidence type="ECO:0000313" key="2">
    <source>
        <dbReference type="EMBL" id="KAG2186144.1"/>
    </source>
</evidence>
<accession>A0A8H7UPC7</accession>
<evidence type="ECO:0000259" key="1">
    <source>
        <dbReference type="Pfam" id="PF13460"/>
    </source>
</evidence>
<dbReference type="InterPro" id="IPR051604">
    <property type="entry name" value="Ergot_Alk_Oxidoreductase"/>
</dbReference>
<dbReference type="PANTHER" id="PTHR43162">
    <property type="match status" value="1"/>
</dbReference>
<dbReference type="InterPro" id="IPR016040">
    <property type="entry name" value="NAD(P)-bd_dom"/>
</dbReference>
<dbReference type="PANTHER" id="PTHR43162:SF1">
    <property type="entry name" value="PRESTALK A DIFFERENTIATION PROTEIN A"/>
    <property type="match status" value="1"/>
</dbReference>
<feature type="domain" description="NAD(P)-binding" evidence="1">
    <location>
        <begin position="28"/>
        <end position="142"/>
    </location>
</feature>
<organism evidence="2 3">
    <name type="scientific">Mortierella isabellina</name>
    <name type="common">Filamentous fungus</name>
    <name type="synonym">Umbelopsis isabellina</name>
    <dbReference type="NCBI Taxonomy" id="91625"/>
    <lineage>
        <taxon>Eukaryota</taxon>
        <taxon>Fungi</taxon>
        <taxon>Fungi incertae sedis</taxon>
        <taxon>Mucoromycota</taxon>
        <taxon>Mucoromycotina</taxon>
        <taxon>Umbelopsidomycetes</taxon>
        <taxon>Umbelopsidales</taxon>
        <taxon>Umbelopsidaceae</taxon>
        <taxon>Umbelopsis</taxon>
    </lineage>
</organism>
<dbReference type="InterPro" id="IPR036291">
    <property type="entry name" value="NAD(P)-bd_dom_sf"/>
</dbReference>
<dbReference type="Proteomes" id="UP000654370">
    <property type="component" value="Unassembled WGS sequence"/>
</dbReference>
<evidence type="ECO:0000313" key="3">
    <source>
        <dbReference type="Proteomes" id="UP000654370"/>
    </source>
</evidence>
<dbReference type="SUPFAM" id="SSF51735">
    <property type="entry name" value="NAD(P)-binding Rossmann-fold domains"/>
    <property type="match status" value="1"/>
</dbReference>
<reference evidence="2" key="1">
    <citation type="submission" date="2020-12" db="EMBL/GenBank/DDBJ databases">
        <title>Metabolic potential, ecology and presence of endohyphal bacteria is reflected in genomic diversity of Mucoromycotina.</title>
        <authorList>
            <person name="Muszewska A."/>
            <person name="Okrasinska A."/>
            <person name="Steczkiewicz K."/>
            <person name="Drgas O."/>
            <person name="Orlowska M."/>
            <person name="Perlinska-Lenart U."/>
            <person name="Aleksandrzak-Piekarczyk T."/>
            <person name="Szatraj K."/>
            <person name="Zielenkiewicz U."/>
            <person name="Pilsyk S."/>
            <person name="Malc E."/>
            <person name="Mieczkowski P."/>
            <person name="Kruszewska J.S."/>
            <person name="Biernat P."/>
            <person name="Pawlowska J."/>
        </authorList>
    </citation>
    <scope>NUCLEOTIDE SEQUENCE</scope>
    <source>
        <strain evidence="2">WA0000067209</strain>
    </source>
</reference>
<name>A0A8H7UPC7_MORIS</name>
<dbReference type="EMBL" id="JAEPQZ010000001">
    <property type="protein sequence ID" value="KAG2186144.1"/>
    <property type="molecule type" value="Genomic_DNA"/>
</dbReference>
<gene>
    <name evidence="2" type="ORF">INT43_002582</name>
</gene>
<dbReference type="AlphaFoldDB" id="A0A8H7UPC7"/>
<keyword evidence="3" id="KW-1185">Reference proteome</keyword>
<comment type="caution">
    <text evidence="2">The sequence shown here is derived from an EMBL/GenBank/DDBJ whole genome shotgun (WGS) entry which is preliminary data.</text>
</comment>
<dbReference type="Pfam" id="PF13460">
    <property type="entry name" value="NAD_binding_10"/>
    <property type="match status" value="1"/>
</dbReference>
<dbReference type="Gene3D" id="3.40.50.720">
    <property type="entry name" value="NAD(P)-binding Rossmann-like Domain"/>
    <property type="match status" value="1"/>
</dbReference>
<dbReference type="OrthoDB" id="10254221at2759"/>